<protein>
    <submittedName>
        <fullName evidence="1">C_GCAxxG_C_C family probable redox protein</fullName>
    </submittedName>
</protein>
<dbReference type="OrthoDB" id="9791535at2"/>
<dbReference type="InterPro" id="IPR010181">
    <property type="entry name" value="CGCAxxGCC_motif"/>
</dbReference>
<dbReference type="AlphaFoldDB" id="A0A1I0W138"/>
<gene>
    <name evidence="1" type="ORF">SAMN05216249_10320</name>
</gene>
<organism evidence="1 2">
    <name type="scientific">Acetitomaculum ruminis DSM 5522</name>
    <dbReference type="NCBI Taxonomy" id="1120918"/>
    <lineage>
        <taxon>Bacteria</taxon>
        <taxon>Bacillati</taxon>
        <taxon>Bacillota</taxon>
        <taxon>Clostridia</taxon>
        <taxon>Lachnospirales</taxon>
        <taxon>Lachnospiraceae</taxon>
        <taxon>Acetitomaculum</taxon>
    </lineage>
</organism>
<dbReference type="Pfam" id="PF09719">
    <property type="entry name" value="C_GCAxxG_C_C"/>
    <property type="match status" value="1"/>
</dbReference>
<dbReference type="EMBL" id="FOJY01000003">
    <property type="protein sequence ID" value="SFA82465.1"/>
    <property type="molecule type" value="Genomic_DNA"/>
</dbReference>
<sequence length="120" mass="12729">MSKHLDIAKEERTNGPANCCQAVILAYADEIGLSREQAMKLGSNFGAGMKCGSVCGAITGGLMVTGMLGKDGNEFRKAMKDSHGGFIDCKDLLKASAEKGEDKKTHCDGLIFDAVKLIED</sequence>
<evidence type="ECO:0000313" key="2">
    <source>
        <dbReference type="Proteomes" id="UP000198838"/>
    </source>
</evidence>
<evidence type="ECO:0000313" key="1">
    <source>
        <dbReference type="EMBL" id="SFA82465.1"/>
    </source>
</evidence>
<dbReference type="RefSeq" id="WP_092870409.1">
    <property type="nucleotide sequence ID" value="NZ_FOJY01000003.1"/>
</dbReference>
<dbReference type="STRING" id="1120918.SAMN05216249_10320"/>
<accession>A0A1I0W138</accession>
<dbReference type="Proteomes" id="UP000198838">
    <property type="component" value="Unassembled WGS sequence"/>
</dbReference>
<proteinExistence type="predicted"/>
<keyword evidence="2" id="KW-1185">Reference proteome</keyword>
<reference evidence="1 2" key="1">
    <citation type="submission" date="2016-10" db="EMBL/GenBank/DDBJ databases">
        <authorList>
            <person name="de Groot N.N."/>
        </authorList>
    </citation>
    <scope>NUCLEOTIDE SEQUENCE [LARGE SCALE GENOMIC DNA]</scope>
    <source>
        <strain evidence="1 2">DSM 5522</strain>
    </source>
</reference>
<name>A0A1I0W138_9FIRM</name>